<dbReference type="Gene3D" id="3.90.1140.10">
    <property type="entry name" value="Cyclic phosphodiesterase"/>
    <property type="match status" value="1"/>
</dbReference>
<feature type="active site" description="Proton donor" evidence="2">
    <location>
        <position position="43"/>
    </location>
</feature>
<feature type="active site" description="Proton acceptor" evidence="2">
    <location>
        <position position="129"/>
    </location>
</feature>
<dbReference type="Proteomes" id="UP000276770">
    <property type="component" value="Unassembled WGS sequence"/>
</dbReference>
<protein>
    <recommendedName>
        <fullName evidence="2">RNA 2',3'-cyclic phosphodiesterase</fullName>
        <shortName evidence="2">RNA 2',3'-CPDase</shortName>
        <ecNumber evidence="2">3.1.4.58</ecNumber>
    </recommendedName>
</protein>
<gene>
    <name evidence="4" type="primary">thpR</name>
    <name evidence="4" type="ORF">D9X91_00370</name>
</gene>
<dbReference type="Pfam" id="PF02834">
    <property type="entry name" value="LigT_PEase"/>
    <property type="match status" value="2"/>
</dbReference>
<dbReference type="HAMAP" id="MF_01940">
    <property type="entry name" value="RNA_CPDase"/>
    <property type="match status" value="1"/>
</dbReference>
<evidence type="ECO:0000259" key="3">
    <source>
        <dbReference type="Pfam" id="PF02834"/>
    </source>
</evidence>
<comment type="caution">
    <text evidence="4">The sequence shown here is derived from an EMBL/GenBank/DDBJ whole genome shotgun (WGS) entry which is preliminary data.</text>
</comment>
<feature type="short sequence motif" description="HXTX 2" evidence="2">
    <location>
        <begin position="129"/>
        <end position="132"/>
    </location>
</feature>
<dbReference type="GO" id="GO:0008664">
    <property type="term" value="F:RNA 2',3'-cyclic 3'-phosphodiesterase activity"/>
    <property type="evidence" value="ECO:0007669"/>
    <property type="project" value="UniProtKB-EC"/>
</dbReference>
<dbReference type="GO" id="GO:0004113">
    <property type="term" value="F:2',3'-cyclic-nucleotide 3'-phosphodiesterase activity"/>
    <property type="evidence" value="ECO:0007669"/>
    <property type="project" value="InterPro"/>
</dbReference>
<comment type="similarity">
    <text evidence="2">Belongs to the 2H phosphoesterase superfamily. ThpR family.</text>
</comment>
<reference evidence="4 5" key="1">
    <citation type="submission" date="2018-10" db="EMBL/GenBank/DDBJ databases">
        <title>Falsibacillus sp. genome draft.</title>
        <authorList>
            <person name="Shi S."/>
        </authorList>
    </citation>
    <scope>NUCLEOTIDE SEQUENCE [LARGE SCALE GENOMIC DNA]</scope>
    <source>
        <strain evidence="4 5">GY 10110</strain>
    </source>
</reference>
<evidence type="ECO:0000313" key="4">
    <source>
        <dbReference type="EMBL" id="RLQ97885.1"/>
    </source>
</evidence>
<dbReference type="InterPro" id="IPR004175">
    <property type="entry name" value="RNA_CPDase"/>
</dbReference>
<dbReference type="InterPro" id="IPR014051">
    <property type="entry name" value="Phosphoesterase_HXTX"/>
</dbReference>
<evidence type="ECO:0000313" key="5">
    <source>
        <dbReference type="Proteomes" id="UP000276770"/>
    </source>
</evidence>
<comment type="catalytic activity">
    <reaction evidence="2">
        <text>a 3'-end 2',3'-cyclophospho-ribonucleotide-RNA + H2O = a 3'-end 2'-phospho-ribonucleotide-RNA + H(+)</text>
        <dbReference type="Rhea" id="RHEA:11828"/>
        <dbReference type="Rhea" id="RHEA-COMP:10464"/>
        <dbReference type="Rhea" id="RHEA-COMP:17353"/>
        <dbReference type="ChEBI" id="CHEBI:15377"/>
        <dbReference type="ChEBI" id="CHEBI:15378"/>
        <dbReference type="ChEBI" id="CHEBI:83064"/>
        <dbReference type="ChEBI" id="CHEBI:173113"/>
        <dbReference type="EC" id="3.1.4.58"/>
    </reaction>
</comment>
<dbReference type="NCBIfam" id="TIGR02258">
    <property type="entry name" value="2_5_ligase"/>
    <property type="match status" value="1"/>
</dbReference>
<dbReference type="RefSeq" id="WP_121678577.1">
    <property type="nucleotide sequence ID" value="NZ_RCVZ01000001.1"/>
</dbReference>
<organism evidence="4 5">
    <name type="scientific">Falsibacillus albus</name>
    <dbReference type="NCBI Taxonomy" id="2478915"/>
    <lineage>
        <taxon>Bacteria</taxon>
        <taxon>Bacillati</taxon>
        <taxon>Bacillota</taxon>
        <taxon>Bacilli</taxon>
        <taxon>Bacillales</taxon>
        <taxon>Bacillaceae</taxon>
        <taxon>Falsibacillus</taxon>
    </lineage>
</organism>
<evidence type="ECO:0000256" key="2">
    <source>
        <dbReference type="HAMAP-Rule" id="MF_01940"/>
    </source>
</evidence>
<sequence length="188" mass="21696">MNRPHFFLAIPLPPESKQFLKQWSNKLSNELPFKKWVHPEDVHITLAFLGVADEQRLEALKKSLDSLIRHHPVFSLAIDHLGVFGRKTAPRIFWAGVSAPDNLYSLQEVVKGAALSAGFELDEKPFNPHITLARKWSDSADFPVSFLEEQRETSHFLVDQIVLYETHMDRVPKYEIKASWQLDPTQRK</sequence>
<dbReference type="PANTHER" id="PTHR35561">
    <property type="entry name" value="RNA 2',3'-CYCLIC PHOSPHODIESTERASE"/>
    <property type="match status" value="1"/>
</dbReference>
<dbReference type="InterPro" id="IPR009097">
    <property type="entry name" value="Cyclic_Pdiesterase"/>
</dbReference>
<keyword evidence="5" id="KW-1185">Reference proteome</keyword>
<dbReference type="EC" id="3.1.4.58" evidence="2"/>
<evidence type="ECO:0000256" key="1">
    <source>
        <dbReference type="ARBA" id="ARBA00022801"/>
    </source>
</evidence>
<proteinExistence type="inferred from homology"/>
<name>A0A3L7K5F7_9BACI</name>
<feature type="domain" description="Phosphoesterase HXTX" evidence="3">
    <location>
        <begin position="100"/>
        <end position="168"/>
    </location>
</feature>
<keyword evidence="1 2" id="KW-0378">Hydrolase</keyword>
<dbReference type="AlphaFoldDB" id="A0A3L7K5F7"/>
<dbReference type="OrthoDB" id="9789350at2"/>
<dbReference type="EMBL" id="RCVZ01000001">
    <property type="protein sequence ID" value="RLQ97885.1"/>
    <property type="molecule type" value="Genomic_DNA"/>
</dbReference>
<dbReference type="PANTHER" id="PTHR35561:SF1">
    <property type="entry name" value="RNA 2',3'-CYCLIC PHOSPHODIESTERASE"/>
    <property type="match status" value="1"/>
</dbReference>
<comment type="function">
    <text evidence="2">Hydrolyzes RNA 2',3'-cyclic phosphodiester to an RNA 2'-phosphomonoester.</text>
</comment>
<accession>A0A3L7K5F7</accession>
<dbReference type="SUPFAM" id="SSF55144">
    <property type="entry name" value="LigT-like"/>
    <property type="match status" value="1"/>
</dbReference>
<feature type="domain" description="Phosphoesterase HXTX" evidence="3">
    <location>
        <begin position="10"/>
        <end position="94"/>
    </location>
</feature>
<feature type="short sequence motif" description="HXTX 1" evidence="2">
    <location>
        <begin position="43"/>
        <end position="46"/>
    </location>
</feature>